<dbReference type="GO" id="GO:0033194">
    <property type="term" value="P:response to hydroperoxide"/>
    <property type="evidence" value="ECO:0007669"/>
    <property type="project" value="TreeGrafter"/>
</dbReference>
<dbReference type="KEGG" id="sbk:SHEWBE_1679"/>
<dbReference type="NCBIfam" id="NF002542">
    <property type="entry name" value="PRK02101.1-3"/>
    <property type="match status" value="1"/>
</dbReference>
<organism evidence="2 3">
    <name type="scientific">Shewanella benthica</name>
    <dbReference type="NCBI Taxonomy" id="43661"/>
    <lineage>
        <taxon>Bacteria</taxon>
        <taxon>Pseudomonadati</taxon>
        <taxon>Pseudomonadota</taxon>
        <taxon>Gammaproteobacteria</taxon>
        <taxon>Alteromonadales</taxon>
        <taxon>Shewanellaceae</taxon>
        <taxon>Shewanella</taxon>
    </lineage>
</organism>
<dbReference type="PANTHER" id="PTHR30283">
    <property type="entry name" value="PEROXIDE STRESS RESPONSE PROTEIN YAAA"/>
    <property type="match status" value="1"/>
</dbReference>
<dbReference type="Pfam" id="PF03883">
    <property type="entry name" value="H2O2_YaaD"/>
    <property type="match status" value="1"/>
</dbReference>
<dbReference type="OrthoDB" id="9777133at2"/>
<accession>A0A330M0N3</accession>
<dbReference type="HAMAP" id="MF_00652">
    <property type="entry name" value="UPF0246"/>
    <property type="match status" value="1"/>
</dbReference>
<dbReference type="RefSeq" id="WP_112352108.1">
    <property type="nucleotide sequence ID" value="NZ_LS483452.1"/>
</dbReference>
<dbReference type="NCBIfam" id="NF002541">
    <property type="entry name" value="PRK02101.1-1"/>
    <property type="match status" value="1"/>
</dbReference>
<proteinExistence type="inferred from homology"/>
<dbReference type="AlphaFoldDB" id="A0A330M0N3"/>
<evidence type="ECO:0000313" key="2">
    <source>
        <dbReference type="EMBL" id="SQH75645.1"/>
    </source>
</evidence>
<dbReference type="Proteomes" id="UP000250123">
    <property type="component" value="Chromosome SHEWBE"/>
</dbReference>
<sequence>MLVLISPAKTLDYKNPSGTAEYTLPKLVDFSVQLIEECRKLTPVDIASLMKVSDKIAGLNAARFGTWSPEFTTENAKQALYAFRGDVYTGLDADTLSPSGIQDAQKHLRILSGLYGLLRPLDLMQPYRLEMGTRLANKQGTNLYQFWGNTITDEVNLALEEQGDDILVNLASNEYFKAVKTKLVKGSIITPAFKDRKNGQYKVISFFAKKARGMMVRYILDNKVSTLAELIKFDSAGYHYCEAESSAVAPVFLREEQL</sequence>
<name>A0A330M0N3_9GAMM</name>
<gene>
    <name evidence="2" type="primary">yaaA</name>
    <name evidence="2" type="ORF">SHEWBE_1679</name>
</gene>
<reference evidence="3" key="1">
    <citation type="submission" date="2018-06" db="EMBL/GenBank/DDBJ databases">
        <authorList>
            <person name="Cea G.-C."/>
            <person name="William W."/>
        </authorList>
    </citation>
    <scope>NUCLEOTIDE SEQUENCE [LARGE SCALE GENOMIC DNA]</scope>
    <source>
        <strain evidence="3">DB21MT-2</strain>
    </source>
</reference>
<dbReference type="GO" id="GO:0005829">
    <property type="term" value="C:cytosol"/>
    <property type="evidence" value="ECO:0007669"/>
    <property type="project" value="TreeGrafter"/>
</dbReference>
<comment type="similarity">
    <text evidence="1">Belongs to the UPF0246 family.</text>
</comment>
<evidence type="ECO:0000256" key="1">
    <source>
        <dbReference type="HAMAP-Rule" id="MF_00652"/>
    </source>
</evidence>
<dbReference type="EMBL" id="LS483452">
    <property type="protein sequence ID" value="SQH75645.1"/>
    <property type="molecule type" value="Genomic_DNA"/>
</dbReference>
<dbReference type="InterPro" id="IPR005583">
    <property type="entry name" value="YaaA"/>
</dbReference>
<evidence type="ECO:0000313" key="3">
    <source>
        <dbReference type="Proteomes" id="UP000250123"/>
    </source>
</evidence>
<dbReference type="PANTHER" id="PTHR30283:SF4">
    <property type="entry name" value="PEROXIDE STRESS RESISTANCE PROTEIN YAAA"/>
    <property type="match status" value="1"/>
</dbReference>
<protein>
    <recommendedName>
        <fullName evidence="1">UPF0246 protein SHEWBE_1679</fullName>
    </recommendedName>
</protein>